<comment type="caution">
    <text evidence="2">The sequence shown here is derived from an EMBL/GenBank/DDBJ whole genome shotgun (WGS) entry which is preliminary data.</text>
</comment>
<proteinExistence type="predicted"/>
<dbReference type="PROSITE" id="PS51257">
    <property type="entry name" value="PROKAR_LIPOPROTEIN"/>
    <property type="match status" value="1"/>
</dbReference>
<gene>
    <name evidence="2" type="ORF">H8L32_12550</name>
</gene>
<dbReference type="EMBL" id="JACOGF010000005">
    <property type="protein sequence ID" value="MBC3918313.1"/>
    <property type="molecule type" value="Genomic_DNA"/>
</dbReference>
<keyword evidence="1" id="KW-0732">Signal</keyword>
<dbReference type="RefSeq" id="WP_186947561.1">
    <property type="nucleotide sequence ID" value="NZ_JACOGF010000005.1"/>
</dbReference>
<reference evidence="2 3" key="1">
    <citation type="submission" date="2020-08" db="EMBL/GenBank/DDBJ databases">
        <title>Novel species isolated from subtropical streams in China.</title>
        <authorList>
            <person name="Lu H."/>
        </authorList>
    </citation>
    <scope>NUCLEOTIDE SEQUENCE [LARGE SCALE GENOMIC DNA]</scope>
    <source>
        <strain evidence="2 3">CY18W</strain>
    </source>
</reference>
<organism evidence="2 3">
    <name type="scientific">Undibacterium hunanense</name>
    <dbReference type="NCBI Taxonomy" id="2762292"/>
    <lineage>
        <taxon>Bacteria</taxon>
        <taxon>Pseudomonadati</taxon>
        <taxon>Pseudomonadota</taxon>
        <taxon>Betaproteobacteria</taxon>
        <taxon>Burkholderiales</taxon>
        <taxon>Oxalobacteraceae</taxon>
        <taxon>Undibacterium</taxon>
    </lineage>
</organism>
<evidence type="ECO:0000313" key="3">
    <source>
        <dbReference type="Proteomes" id="UP000650424"/>
    </source>
</evidence>
<sequence>MKPHNLLGLCTMAAMLAACGGNGSVGAGISTPGASLALRGTAATGMAISGATVSAKCRAGNGTAKTAADGSFEMTVSTGSSTAAALPCVLEVTNAADSRKLHAISINGGVINLTPLTEMLSTRLMRTSMSTVFSTPDVDAIARTVTVNSSRAAQIEITQAISMMADTSKIDDFFTTPLKAAVPGSAGTGDAQDKALDNLKLNMDGKLFDPFLLMLTKAASSKDIVTLGQPGCVLTGLNGLPLPCSGPGIWVNAPKINITPGAVLMAPGGKLTFSAEMNYPPNVNYVRQPVKWVVLEPEGGSITINGEYSAPAKAGTYHVQAQREDYPTVAVNATVVVDNSSPNFVPVLSVPGRLITLMPGSSIGLTADNNYPPNVTYIRQPVTWSVVEADGGSITPLGLYTAPQKSGVFHVVVKRDDYPNLFITLDINVIYLEN</sequence>
<protein>
    <submittedName>
        <fullName evidence="2">Uncharacterized protein</fullName>
    </submittedName>
</protein>
<feature type="signal peptide" evidence="1">
    <location>
        <begin position="1"/>
        <end position="20"/>
    </location>
</feature>
<feature type="chain" id="PRO_5046461691" evidence="1">
    <location>
        <begin position="21"/>
        <end position="434"/>
    </location>
</feature>
<evidence type="ECO:0000256" key="1">
    <source>
        <dbReference type="SAM" id="SignalP"/>
    </source>
</evidence>
<evidence type="ECO:0000313" key="2">
    <source>
        <dbReference type="EMBL" id="MBC3918313.1"/>
    </source>
</evidence>
<dbReference type="Proteomes" id="UP000650424">
    <property type="component" value="Unassembled WGS sequence"/>
</dbReference>
<accession>A0ABR6ZQZ9</accession>
<keyword evidence="3" id="KW-1185">Reference proteome</keyword>
<name>A0ABR6ZQZ9_9BURK</name>